<dbReference type="EMBL" id="VDLX02000040">
    <property type="protein sequence ID" value="KAB8182654.1"/>
    <property type="molecule type" value="Genomic_DNA"/>
</dbReference>
<dbReference type="RefSeq" id="WP_139638283.1">
    <property type="nucleotide sequence ID" value="NZ_VDLX02000040.1"/>
</dbReference>
<dbReference type="OrthoDB" id="9864296at2"/>
<protein>
    <submittedName>
        <fullName evidence="1">Uncharacterized protein</fullName>
    </submittedName>
</protein>
<gene>
    <name evidence="1" type="ORF">FH608_050090</name>
</gene>
<organism evidence="1 2">
    <name type="scientific">Nonomuraea phyllanthi</name>
    <dbReference type="NCBI Taxonomy" id="2219224"/>
    <lineage>
        <taxon>Bacteria</taxon>
        <taxon>Bacillati</taxon>
        <taxon>Actinomycetota</taxon>
        <taxon>Actinomycetes</taxon>
        <taxon>Streptosporangiales</taxon>
        <taxon>Streptosporangiaceae</taxon>
        <taxon>Nonomuraea</taxon>
    </lineage>
</organism>
<dbReference type="Proteomes" id="UP000312512">
    <property type="component" value="Unassembled WGS sequence"/>
</dbReference>
<sequence>MSETPPNEPRGSRLLLALQGAGAVMGTVLIVWLSFPDVLAWARSPEGLDQSTFWAWLTAVWVAASPAMLAISAWLAWRDGRSARALIAVAFIP</sequence>
<dbReference type="AlphaFoldDB" id="A0A5C4UUK4"/>
<reference evidence="1 2" key="1">
    <citation type="submission" date="2019-10" db="EMBL/GenBank/DDBJ databases">
        <title>Nonomuraea sp. nov., isolated from Phyllanthus amarus.</title>
        <authorList>
            <person name="Klykleung N."/>
            <person name="Tanasupawat S."/>
        </authorList>
    </citation>
    <scope>NUCLEOTIDE SEQUENCE [LARGE SCALE GENOMIC DNA]</scope>
    <source>
        <strain evidence="1 2">PA1-10</strain>
    </source>
</reference>
<name>A0A5C4UUK4_9ACTN</name>
<keyword evidence="2" id="KW-1185">Reference proteome</keyword>
<accession>A0A5C4UUK4</accession>
<evidence type="ECO:0000313" key="2">
    <source>
        <dbReference type="Proteomes" id="UP000312512"/>
    </source>
</evidence>
<comment type="caution">
    <text evidence="1">The sequence shown here is derived from an EMBL/GenBank/DDBJ whole genome shotgun (WGS) entry which is preliminary data.</text>
</comment>
<evidence type="ECO:0000313" key="1">
    <source>
        <dbReference type="EMBL" id="KAB8182654.1"/>
    </source>
</evidence>
<proteinExistence type="predicted"/>